<accession>G7TLF8</accession>
<evidence type="ECO:0008006" key="3">
    <source>
        <dbReference type="Google" id="ProtNLM"/>
    </source>
</evidence>
<gene>
    <name evidence="1" type="ORF">XOC_0348</name>
</gene>
<evidence type="ECO:0000313" key="2">
    <source>
        <dbReference type="Proteomes" id="UP000008851"/>
    </source>
</evidence>
<protein>
    <recommendedName>
        <fullName evidence="3">Small CPxCG-related zinc finger protein</fullName>
    </recommendedName>
</protein>
<sequence>MDTHGDRIAADAHGNNLAFCCFACGHRVVAVALENQRGSDEEHPAVCKGCSAR</sequence>
<organism evidence="1 2">
    <name type="scientific">Xanthomonas oryzae pv. oryzicola (strain BLS256)</name>
    <dbReference type="NCBI Taxonomy" id="383407"/>
    <lineage>
        <taxon>Bacteria</taxon>
        <taxon>Pseudomonadati</taxon>
        <taxon>Pseudomonadota</taxon>
        <taxon>Gammaproteobacteria</taxon>
        <taxon>Lysobacterales</taxon>
        <taxon>Lysobacteraceae</taxon>
        <taxon>Xanthomonas</taxon>
    </lineage>
</organism>
<name>G7TLF8_XANOB</name>
<dbReference type="Proteomes" id="UP000008851">
    <property type="component" value="Chromosome"/>
</dbReference>
<dbReference type="eggNOG" id="ENOG502ZJW0">
    <property type="taxonomic scope" value="Bacteria"/>
</dbReference>
<dbReference type="HOGENOM" id="CLU_3067636_0_0_6"/>
<dbReference type="AlphaFoldDB" id="G7TLF8"/>
<evidence type="ECO:0000313" key="1">
    <source>
        <dbReference type="EMBL" id="AEQ94585.1"/>
    </source>
</evidence>
<dbReference type="EMBL" id="CP003057">
    <property type="protein sequence ID" value="AEQ94585.1"/>
    <property type="molecule type" value="Genomic_DNA"/>
</dbReference>
<reference evidence="1 2" key="1">
    <citation type="journal article" date="2011" name="J. Bacteriol.">
        <title>Two new complete genome sequences offer insight into host and tissue specificity of plant pathogenic Xanthomonas spp.</title>
        <authorList>
            <person name="Bogdanove A.J."/>
            <person name="Koebnik R."/>
            <person name="Lu H."/>
            <person name="Furutani A."/>
            <person name="Angiuoli S.V."/>
            <person name="Patil P.B."/>
            <person name="Van Sluys M.A."/>
            <person name="Ryan R.P."/>
            <person name="Meyer D.F."/>
            <person name="Han S.W."/>
            <person name="Aparna G."/>
            <person name="Rajaram M."/>
            <person name="Delcher A.L."/>
            <person name="Phillippy A.M."/>
            <person name="Puiu D."/>
            <person name="Schatz M.C."/>
            <person name="Shumway M."/>
            <person name="Sommer D.D."/>
            <person name="Trapnell C."/>
            <person name="Benahmed F."/>
            <person name="Dimitrov G."/>
            <person name="Madupu R."/>
            <person name="Radune D."/>
            <person name="Sullivan S."/>
            <person name="Jha G."/>
            <person name="Ishihara H."/>
            <person name="Lee S.W."/>
            <person name="Pandey A."/>
            <person name="Sharma V."/>
            <person name="Sriariyanun M."/>
            <person name="Szurek B."/>
            <person name="Vera-Cruz C.M."/>
            <person name="Dorman K.S."/>
            <person name="Ronald P.C."/>
            <person name="Verdier V."/>
            <person name="Dow J.M."/>
            <person name="Sonti R.V."/>
            <person name="Tsuge S."/>
            <person name="Brendel V.P."/>
            <person name="Rabinowicz P.D."/>
            <person name="Leach J.E."/>
            <person name="White F.F."/>
            <person name="Salzberg S.L."/>
        </authorList>
    </citation>
    <scope>NUCLEOTIDE SEQUENCE [LARGE SCALE GENOMIC DNA]</scope>
    <source>
        <strain evidence="1 2">BLS256</strain>
    </source>
</reference>
<dbReference type="KEGG" id="xor:XOC_0348"/>
<proteinExistence type="predicted"/>